<sequence length="108" mass="12239">MQFVINLFTQTAINFDVTNIWDISHFFSQTIIMGVCLGLLFEMPVVVTLLIRLKILKKKTIAKNRRYIYTAILILAALLPPSDVISLSILTIVPLSLFELALLFNKSI</sequence>
<feature type="transmembrane region" description="Helical" evidence="5">
    <location>
        <begin position="31"/>
        <end position="52"/>
    </location>
</feature>
<comment type="caution">
    <text evidence="6">The sequence shown here is derived from an EMBL/GenBank/DDBJ whole genome shotgun (WGS) entry which is preliminary data.</text>
</comment>
<dbReference type="Proteomes" id="UP000034006">
    <property type="component" value="Unassembled WGS sequence"/>
</dbReference>
<keyword evidence="4 5" id="KW-0472">Membrane</keyword>
<accession>A0A0G1HXQ8</accession>
<dbReference type="PANTHER" id="PTHR30371">
    <property type="entry name" value="SEC-INDEPENDENT PROTEIN TRANSLOCASE PROTEIN TATC"/>
    <property type="match status" value="1"/>
</dbReference>
<dbReference type="PANTHER" id="PTHR30371:SF0">
    <property type="entry name" value="SEC-INDEPENDENT PROTEIN TRANSLOCASE PROTEIN TATC, CHLOROPLASTIC-RELATED"/>
    <property type="match status" value="1"/>
</dbReference>
<organism evidence="6 7">
    <name type="scientific">Candidatus Collierbacteria bacterium GW2011_GWB2_44_22</name>
    <dbReference type="NCBI Taxonomy" id="1618387"/>
    <lineage>
        <taxon>Bacteria</taxon>
        <taxon>Candidatus Collieribacteriota</taxon>
    </lineage>
</organism>
<dbReference type="Pfam" id="PF00902">
    <property type="entry name" value="TatC"/>
    <property type="match status" value="1"/>
</dbReference>
<dbReference type="GO" id="GO:0043953">
    <property type="term" value="P:protein transport by the Tat complex"/>
    <property type="evidence" value="ECO:0007669"/>
    <property type="project" value="TreeGrafter"/>
</dbReference>
<evidence type="ECO:0000256" key="1">
    <source>
        <dbReference type="ARBA" id="ARBA00004141"/>
    </source>
</evidence>
<evidence type="ECO:0000256" key="2">
    <source>
        <dbReference type="ARBA" id="ARBA00022692"/>
    </source>
</evidence>
<dbReference type="STRING" id="1618387.UW44_C0008G0047"/>
<evidence type="ECO:0000313" key="6">
    <source>
        <dbReference type="EMBL" id="KKT51725.1"/>
    </source>
</evidence>
<protein>
    <submittedName>
        <fullName evidence="6">Twin arginine-targeting protein translocase TatC</fullName>
    </submittedName>
</protein>
<evidence type="ECO:0000256" key="3">
    <source>
        <dbReference type="ARBA" id="ARBA00022989"/>
    </source>
</evidence>
<keyword evidence="2 5" id="KW-0812">Transmembrane</keyword>
<dbReference type="AlphaFoldDB" id="A0A0G1HXQ8"/>
<dbReference type="GO" id="GO:0009977">
    <property type="term" value="F:proton motive force dependent protein transmembrane transporter activity"/>
    <property type="evidence" value="ECO:0007669"/>
    <property type="project" value="TreeGrafter"/>
</dbReference>
<gene>
    <name evidence="6" type="ORF">UW44_C0008G0047</name>
</gene>
<evidence type="ECO:0000256" key="5">
    <source>
        <dbReference type="SAM" id="Phobius"/>
    </source>
</evidence>
<dbReference type="EMBL" id="LCIH01000008">
    <property type="protein sequence ID" value="KKT51725.1"/>
    <property type="molecule type" value="Genomic_DNA"/>
</dbReference>
<evidence type="ECO:0000256" key="4">
    <source>
        <dbReference type="ARBA" id="ARBA00023136"/>
    </source>
</evidence>
<reference evidence="6 7" key="1">
    <citation type="journal article" date="2015" name="Nature">
        <title>rRNA introns, odd ribosomes, and small enigmatic genomes across a large radiation of phyla.</title>
        <authorList>
            <person name="Brown C.T."/>
            <person name="Hug L.A."/>
            <person name="Thomas B.C."/>
            <person name="Sharon I."/>
            <person name="Castelle C.J."/>
            <person name="Singh A."/>
            <person name="Wilkins M.J."/>
            <person name="Williams K.H."/>
            <person name="Banfield J.F."/>
        </authorList>
    </citation>
    <scope>NUCLEOTIDE SEQUENCE [LARGE SCALE GENOMIC DNA]</scope>
</reference>
<name>A0A0G1HXQ8_9BACT</name>
<comment type="subcellular location">
    <subcellularLocation>
        <location evidence="1">Membrane</location>
        <topology evidence="1">Multi-pass membrane protein</topology>
    </subcellularLocation>
</comment>
<dbReference type="InterPro" id="IPR002033">
    <property type="entry name" value="TatC"/>
</dbReference>
<dbReference type="GO" id="GO:0065002">
    <property type="term" value="P:intracellular protein transmembrane transport"/>
    <property type="evidence" value="ECO:0007669"/>
    <property type="project" value="TreeGrafter"/>
</dbReference>
<proteinExistence type="predicted"/>
<keyword evidence="3 5" id="KW-1133">Transmembrane helix</keyword>
<dbReference type="GO" id="GO:0033281">
    <property type="term" value="C:TAT protein transport complex"/>
    <property type="evidence" value="ECO:0007669"/>
    <property type="project" value="TreeGrafter"/>
</dbReference>
<evidence type="ECO:0000313" key="7">
    <source>
        <dbReference type="Proteomes" id="UP000034006"/>
    </source>
</evidence>